<dbReference type="PANTHER" id="PTHR30502:SF0">
    <property type="entry name" value="PHOSPHOENOLPYRUVATE CARBOXYLASE FAMILY PROTEIN"/>
    <property type="match status" value="1"/>
</dbReference>
<accession>A0A1I6TII5</accession>
<keyword evidence="4" id="KW-0456">Lyase</keyword>
<dbReference type="AlphaFoldDB" id="A0A1I6TII5"/>
<dbReference type="STRING" id="394264.SAMN04488040_2284"/>
<dbReference type="SUPFAM" id="SSF51621">
    <property type="entry name" value="Phosphoenolpyruvate/pyruvate domain"/>
    <property type="match status" value="1"/>
</dbReference>
<dbReference type="InterPro" id="IPR005000">
    <property type="entry name" value="Aldolase/citrate-lyase_domain"/>
</dbReference>
<dbReference type="PANTHER" id="PTHR30502">
    <property type="entry name" value="2-KETO-3-DEOXY-L-RHAMNONATE ALDOLASE"/>
    <property type="match status" value="1"/>
</dbReference>
<keyword evidence="5" id="KW-0670">Pyruvate</keyword>
<reference evidence="10" key="1">
    <citation type="submission" date="2016-10" db="EMBL/GenBank/DDBJ databases">
        <authorList>
            <person name="Varghese N."/>
            <person name="Submissions S."/>
        </authorList>
    </citation>
    <scope>NUCLEOTIDE SEQUENCE [LARGE SCALE GENOMIC DNA]</scope>
    <source>
        <strain evidence="10">DSM 23422</strain>
    </source>
</reference>
<protein>
    <recommendedName>
        <fullName evidence="7">Hydroxypyruvate/pyruvate aldolase</fullName>
    </recommendedName>
</protein>
<sequence>MPAPHNPFKQALKDGETVFGCWLALADPYSAELMGTAGFDWLVIDGEHSPNDLRSILAQLQVLEASSSHPVVRVPIGETYLIKQILDAGSQTVLVPMVDTADHARQLVRDVTYPPHGDRGVGYAISRAARFSQIADYGLTANEQICLLVQVENRKGLENLDDILAVDGIDGVFIGPADLAADMGHMGNAAHPDVLAAITGAIAKIDATGKAAGILSTDDEMTQAAIQAGARFVAVGADILMLSHAAQSLATKWKNTLK</sequence>
<dbReference type="EMBL" id="FPAJ01000003">
    <property type="protein sequence ID" value="SFS89033.1"/>
    <property type="molecule type" value="Genomic_DNA"/>
</dbReference>
<dbReference type="RefSeq" id="WP_093916475.1">
    <property type="nucleotide sequence ID" value="NZ_FPAJ01000003.1"/>
</dbReference>
<evidence type="ECO:0000256" key="5">
    <source>
        <dbReference type="ARBA" id="ARBA00023317"/>
    </source>
</evidence>
<dbReference type="Proteomes" id="UP000199239">
    <property type="component" value="Unassembled WGS sequence"/>
</dbReference>
<proteinExistence type="inferred from homology"/>
<keyword evidence="3" id="KW-0479">Metal-binding</keyword>
<dbReference type="InterPro" id="IPR015813">
    <property type="entry name" value="Pyrv/PenolPyrv_kinase-like_dom"/>
</dbReference>
<dbReference type="GO" id="GO:0016832">
    <property type="term" value="F:aldehyde-lyase activity"/>
    <property type="evidence" value="ECO:0007669"/>
    <property type="project" value="UniProtKB-ARBA"/>
</dbReference>
<comment type="catalytic activity">
    <reaction evidence="6">
        <text>D-glyceraldehyde + pyruvate = 2-dehydro-3-deoxy-L-galactonate</text>
        <dbReference type="Rhea" id="RHEA:80055"/>
        <dbReference type="ChEBI" id="CHEBI:15361"/>
        <dbReference type="ChEBI" id="CHEBI:17378"/>
        <dbReference type="ChEBI" id="CHEBI:75545"/>
    </reaction>
</comment>
<evidence type="ECO:0000256" key="2">
    <source>
        <dbReference type="ARBA" id="ARBA00005568"/>
    </source>
</evidence>
<evidence type="ECO:0000259" key="8">
    <source>
        <dbReference type="Pfam" id="PF03328"/>
    </source>
</evidence>
<evidence type="ECO:0000313" key="9">
    <source>
        <dbReference type="EMBL" id="SFS89033.1"/>
    </source>
</evidence>
<dbReference type="InterPro" id="IPR050251">
    <property type="entry name" value="HpcH-HpaI_aldolase"/>
</dbReference>
<evidence type="ECO:0000256" key="4">
    <source>
        <dbReference type="ARBA" id="ARBA00023239"/>
    </source>
</evidence>
<dbReference type="GO" id="GO:0046872">
    <property type="term" value="F:metal ion binding"/>
    <property type="evidence" value="ECO:0007669"/>
    <property type="project" value="UniProtKB-KW"/>
</dbReference>
<dbReference type="InterPro" id="IPR040442">
    <property type="entry name" value="Pyrv_kinase-like_dom_sf"/>
</dbReference>
<keyword evidence="10" id="KW-1185">Reference proteome</keyword>
<dbReference type="OrthoDB" id="9802624at2"/>
<dbReference type="Gene3D" id="3.20.20.60">
    <property type="entry name" value="Phosphoenolpyruvate-binding domains"/>
    <property type="match status" value="1"/>
</dbReference>
<feature type="domain" description="HpcH/HpaI aldolase/citrate lyase" evidence="8">
    <location>
        <begin position="19"/>
        <end position="245"/>
    </location>
</feature>
<gene>
    <name evidence="9" type="ORF">SAMN04488040_2284</name>
</gene>
<dbReference type="FunFam" id="3.20.20.60:FF:000004">
    <property type="entry name" value="5-keto-4-deoxy-D-glucarate aldolase"/>
    <property type="match status" value="1"/>
</dbReference>
<evidence type="ECO:0000313" key="10">
    <source>
        <dbReference type="Proteomes" id="UP000199239"/>
    </source>
</evidence>
<evidence type="ECO:0000256" key="3">
    <source>
        <dbReference type="ARBA" id="ARBA00022723"/>
    </source>
</evidence>
<evidence type="ECO:0000256" key="6">
    <source>
        <dbReference type="ARBA" id="ARBA00045074"/>
    </source>
</evidence>
<evidence type="ECO:0000256" key="7">
    <source>
        <dbReference type="ARBA" id="ARBA00068169"/>
    </source>
</evidence>
<organism evidence="9 10">
    <name type="scientific">Sulfitobacter marinus</name>
    <dbReference type="NCBI Taxonomy" id="394264"/>
    <lineage>
        <taxon>Bacteria</taxon>
        <taxon>Pseudomonadati</taxon>
        <taxon>Pseudomonadota</taxon>
        <taxon>Alphaproteobacteria</taxon>
        <taxon>Rhodobacterales</taxon>
        <taxon>Roseobacteraceae</taxon>
        <taxon>Sulfitobacter</taxon>
    </lineage>
</organism>
<comment type="cofactor">
    <cofactor evidence="1">
        <name>a divalent metal cation</name>
        <dbReference type="ChEBI" id="CHEBI:60240"/>
    </cofactor>
</comment>
<comment type="similarity">
    <text evidence="2">Belongs to the HpcH/HpaI aldolase family.</text>
</comment>
<dbReference type="Pfam" id="PF03328">
    <property type="entry name" value="HpcH_HpaI"/>
    <property type="match status" value="1"/>
</dbReference>
<dbReference type="GO" id="GO:0005737">
    <property type="term" value="C:cytoplasm"/>
    <property type="evidence" value="ECO:0007669"/>
    <property type="project" value="TreeGrafter"/>
</dbReference>
<name>A0A1I6TII5_9RHOB</name>
<evidence type="ECO:0000256" key="1">
    <source>
        <dbReference type="ARBA" id="ARBA00001968"/>
    </source>
</evidence>